<dbReference type="Proteomes" id="UP001348369">
    <property type="component" value="Chromosome"/>
</dbReference>
<evidence type="ECO:0000313" key="2">
    <source>
        <dbReference type="Proteomes" id="UP001348369"/>
    </source>
</evidence>
<keyword evidence="2" id="KW-1185">Reference proteome</keyword>
<reference evidence="1" key="1">
    <citation type="submission" date="2022-10" db="EMBL/GenBank/DDBJ databases">
        <title>The complete genomes of actinobacterial strains from the NBC collection.</title>
        <authorList>
            <person name="Joergensen T.S."/>
            <person name="Alvarez Arevalo M."/>
            <person name="Sterndorff E.B."/>
            <person name="Faurdal D."/>
            <person name="Vuksanovic O."/>
            <person name="Mourched A.-S."/>
            <person name="Charusanti P."/>
            <person name="Shaw S."/>
            <person name="Blin K."/>
            <person name="Weber T."/>
        </authorList>
    </citation>
    <scope>NUCLEOTIDE SEQUENCE</scope>
    <source>
        <strain evidence="1">NBC 01771</strain>
    </source>
</reference>
<evidence type="ECO:0000313" key="1">
    <source>
        <dbReference type="EMBL" id="WSC03232.1"/>
    </source>
</evidence>
<proteinExistence type="predicted"/>
<sequence>MHGERFGVHLSARRRSLTVGALVLALSVGLLSAEAAPPPAPTSGASSSAPPPSAAKPAAEPAGPVRSPAAAAEAAPAVSDAVYAYDAAGRLVGVTDPAGETARYRYDEAGNRLGVDRFASADLSVLSLVPTRAAAGATVTLSGTGFATTPASNAVFFAGRAAEVVSASATRLKVKVPAAAGNGKVSVTTGGGTAQSPESFTLAAPAPSLTKVDPTSGYAGSQVVLSGAGFASATADNVVRFGGGVVAEIVERTDTALKVLVPAGAATGPVEVATPDGRATSADGFRLVAGDGGGEIETSAETSVTDETPPTVSVTTPGNQAQVVFDANAGDDINIGFTESTFNQTVTIRLLDPQGKRLESAAYTGTAGDWEMTDVPVSGQYSVMIDPGTGNIGSVKVTVSNPRVSALDLAGPTVDAQFTRPGQDHLLTFPALLGDSLSLGIDATGLAKSTYARLYGPNGAEIDKVYVTGTRIGGLDLDSLTQSGTYTLALDPDAAALGTVKVTGSHYADAGTLDATGPALDVSLTRQGQQGRAQFSAQAGQRVSLGGSATGFGNSTRVEIHQPDGTLLDYFLVPDADTGQWDSVTLATSGTYTVVVKPSSPLGTGTMTLTLSRPLALAPLTTTAGAAAVDITRPGQNAESSFQAQAGADLSLGFTANTFPQYIDVTVTAPSGAKVVDGVNVTAGTATTIPLPALTEAGTYQVVLDPNKGALGATSLTLSAVARATLTADGAEQPTTVARAGQRVRATFTAPDTAGLGLAVTANTIAESTEIRLIGPEGGTGTLVGRVASKASDTFYLTGLTSGTAYQLVFEPAKAATGAMTLWLSKPVKAGTLSTTTPTLTGEITRPGAQLEFGVNAVTGYGAAVVFSATTLTQTSALIHQTPGGVEDNVGSLSKSTLDADLRAPLAVGAHRVFVRPNGPATGKTTATLVPNVNGGALATTGTKKSVAIATAGQNAHYTFTGTAGQKLTLGLDTPPGAWSLSVYGPDGKWLVDGRNMSATTVSYALPALPANGPYTLSVDPNSLKTGTWNLGLTAAATLGAAKTVDTASTDKTDKPAAPGPPAAGVTPTGPDAWQPDKGSLSGHDWLTRRGDAPKAPPTLRAPPRTTALTGHVLKLDGKPLAQVTVSVGTKTARTDARGRFLLAGISPEATTLVVDGASANTKRRQYGRFDIRMHPKADTAVDLGFPVWMTPLDTKNTVRFAAPAKTDVVLKTPKIPGLEVRIPKGSVVRDEKGRPVTELGITAIPIDRPPFPLPENGVVPVFFTVQPGGTYVFPEGARIVYPNYTREAPGTRVEFMDYDPKKKGWYVYGHGQVSADGKQVVPDAKTRVWAFHGAMFNTGDILPWDLGWLQDVIDWLSGDPVELTTGMLTDSRTDLAVGGALGSAEITRTYWQGDPEKRAFGIGRDLSYNAFLHSKKQWQEVDLYLPGGSKTHFTRTSPGTDWTNAVFEPLDSPSGFRGSKLEWKGYHGGWDLTFRDGSVWVFPQYAPLKEIRDRHGNAVKITRLDGKRGDITRISAPGGRWIALSYDAQHRVKETKDNTGRTTAYAYDTAGRLDTVTDPAGKVSRYTYDGTTNRIKTAVDARGITYMSNTFDADGRVKEQTLTEGAKYAFEYTKTGAGKVTSATVTQPGGAVRRVEFDADGYGVSDTRAHGSTLARKTVYERGSYHRIDAVTDPYGRRTELTYDAHGYVTSAKELAGTPQARTSGTAVYDGPYDQPTTLTDPLGKTTTLGYDSAGDLRTVTDPEGRATTLTHTPDGQVKTVTDASGAVTEYTYQYGELTEVKDAEGGTGGQFLDAAGRPVVTTDASGARTVLTYDVLNQARKVTDPLGHTTALDYDDNGNLTTLTDVRNNATTWAYDTADRPISATDPLGARALFGYDPAGQLAKVTSRAGQVATAEYDLLGRAKNAKYGVDAAGQAQSTVTYAYDGVDLPKTVTDTVSGTQSFTYDAYDRTRTVTGPTGTVGYDYDGADRRKEMTAAGTTTAYGYDTSGILTSVTTGGQAVTFGLDAVGREKTATLPGGFTRTTGYDRTGTTTGISYTRAGATVGDLTYTRDERGLQTGLSGSLASIALPAAETGAVYGKDNRLTTFNGRSFTYDAEGQLTSDGKRTYDWNARGELTGLTETGAGGRSSTFAYDPLGTRSARTLGGTTRRFLTDGSNPLAEQSGSGETTATVATSGLDEYLTRTEGGRTQIYLTDALGTVVGLADQDGTVATRYTYDPYGQPTVLGAESGNPYTFTGRESDGTGLLYYRNRYYDPETGRFISQDPIGFAGGVNLYQYALSSPTTYTDPSGNNPLLIGCAGGALFDGGLDWLTQRLSGRKVNWGQVGSSAALGCLSGMLGTAGGGKLAGRIGCKNSFTGDTPVLMADGTRKPIKDVRIGDRVLATDPETGETGPREVTTLIEGSGDKSLTDITVESSDGNPGKLTATDGHPFWLPDLKEWTDAGDLQPGQWLRTSSGTWAQITAISHRTQSTAVYNLTVDDLHTYYALAGATPVLVHNVNEDSLCNVTLGPAIKGQKAEGVTAERGDTVLAHEQRMMNEFGDRNGCASCGAAKSGYKDGHWTGDHNPPNKLAPNGPWTLYPHCKACSKQQGGIVRTLLKEYYDFPVWKP</sequence>
<protein>
    <submittedName>
        <fullName evidence="1">Polymorphic toxin-type HINT domain-containing protein</fullName>
    </submittedName>
</protein>
<dbReference type="EMBL" id="CP109109">
    <property type="protein sequence ID" value="WSC03232.1"/>
    <property type="molecule type" value="Genomic_DNA"/>
</dbReference>
<name>A0ACD5A1U9_9ACTN</name>
<gene>
    <name evidence="1" type="ORF">OG835_27760</name>
</gene>
<accession>A0ACD5A1U9</accession>
<organism evidence="1 2">
    <name type="scientific">Streptomyces scopuliridis</name>
    <dbReference type="NCBI Taxonomy" id="452529"/>
    <lineage>
        <taxon>Bacteria</taxon>
        <taxon>Bacillati</taxon>
        <taxon>Actinomycetota</taxon>
        <taxon>Actinomycetes</taxon>
        <taxon>Kitasatosporales</taxon>
        <taxon>Streptomycetaceae</taxon>
        <taxon>Streptomyces</taxon>
    </lineage>
</organism>